<protein>
    <submittedName>
        <fullName evidence="1">Uncharacterized protein</fullName>
    </submittedName>
</protein>
<keyword evidence="2" id="KW-1185">Reference proteome</keyword>
<dbReference type="KEGG" id="api:107885432"/>
<dbReference type="OrthoDB" id="6620306at2759"/>
<dbReference type="AlphaFoldDB" id="A0A8R2NUT9"/>
<evidence type="ECO:0000313" key="2">
    <source>
        <dbReference type="Proteomes" id="UP000007819"/>
    </source>
</evidence>
<name>A0A8R2NUT9_ACYPI</name>
<evidence type="ECO:0000313" key="1">
    <source>
        <dbReference type="EnsemblMetazoa" id="XP_029348619.1"/>
    </source>
</evidence>
<dbReference type="Proteomes" id="UP000007819">
    <property type="component" value="Unassembled WGS sequence"/>
</dbReference>
<proteinExistence type="predicted"/>
<reference evidence="2" key="1">
    <citation type="submission" date="2010-06" db="EMBL/GenBank/DDBJ databases">
        <authorList>
            <person name="Jiang H."/>
            <person name="Abraham K."/>
            <person name="Ali S."/>
            <person name="Alsbrooks S.L."/>
            <person name="Anim B.N."/>
            <person name="Anosike U.S."/>
            <person name="Attaway T."/>
            <person name="Bandaranaike D.P."/>
            <person name="Battles P.K."/>
            <person name="Bell S.N."/>
            <person name="Bell A.V."/>
            <person name="Beltran B."/>
            <person name="Bickham C."/>
            <person name="Bustamante Y."/>
            <person name="Caleb T."/>
            <person name="Canada A."/>
            <person name="Cardenas V."/>
            <person name="Carter K."/>
            <person name="Chacko J."/>
            <person name="Chandrabose M.N."/>
            <person name="Chavez D."/>
            <person name="Chavez A."/>
            <person name="Chen L."/>
            <person name="Chu H.-S."/>
            <person name="Claassen K.J."/>
            <person name="Cockrell R."/>
            <person name="Collins M."/>
            <person name="Cooper J.A."/>
            <person name="Cree A."/>
            <person name="Curry S.M."/>
            <person name="Da Y."/>
            <person name="Dao M.D."/>
            <person name="Das B."/>
            <person name="Davila M.-L."/>
            <person name="Davy-Carroll L."/>
            <person name="Denson S."/>
            <person name="Dinh H."/>
            <person name="Ebong V.E."/>
            <person name="Edwards J.R."/>
            <person name="Egan A."/>
            <person name="El-Daye J."/>
            <person name="Escobedo L."/>
            <person name="Fernandez S."/>
            <person name="Fernando P.R."/>
            <person name="Flagg N."/>
            <person name="Forbes L.D."/>
            <person name="Fowler R.G."/>
            <person name="Fu Q."/>
            <person name="Gabisi R.A."/>
            <person name="Ganer J."/>
            <person name="Garbino Pronczuk A."/>
            <person name="Garcia R.M."/>
            <person name="Garner T."/>
            <person name="Garrett T.E."/>
            <person name="Gonzalez D.A."/>
            <person name="Hamid H."/>
            <person name="Hawkins E.S."/>
            <person name="Hirani K."/>
            <person name="Hogues M.E."/>
            <person name="Hollins B."/>
            <person name="Hsiao C.-H."/>
            <person name="Jabil R."/>
            <person name="James M.L."/>
            <person name="Jhangiani S.N."/>
            <person name="Johnson B."/>
            <person name="Johnson Q."/>
            <person name="Joshi V."/>
            <person name="Kalu J.B."/>
            <person name="Kam C."/>
            <person name="Kashfia A."/>
            <person name="Keebler J."/>
            <person name="Kisamo H."/>
            <person name="Kovar C.L."/>
            <person name="Lago L.A."/>
            <person name="Lai C.-Y."/>
            <person name="Laidlaw J."/>
            <person name="Lara F."/>
            <person name="Le T.-K."/>
            <person name="Lee S.L."/>
            <person name="Legall F.H."/>
            <person name="Lemon S.J."/>
            <person name="Lewis L.R."/>
            <person name="Li B."/>
            <person name="Liu Y."/>
            <person name="Liu Y.-S."/>
            <person name="Lopez J."/>
            <person name="Lozado R.J."/>
            <person name="Lu J."/>
            <person name="Madu R.C."/>
            <person name="Maheshwari M."/>
            <person name="Maheshwari R."/>
            <person name="Malloy K."/>
            <person name="Martinez E."/>
            <person name="Mathew T."/>
            <person name="Mercado I.C."/>
            <person name="Mercado C."/>
            <person name="Meyer B."/>
            <person name="Montgomery K."/>
            <person name="Morgan M.B."/>
            <person name="Munidasa M."/>
            <person name="Nazareth L.V."/>
            <person name="Nelson J."/>
            <person name="Ng B.M."/>
            <person name="Nguyen N.B."/>
            <person name="Nguyen P.Q."/>
            <person name="Nguyen T."/>
            <person name="Obregon M."/>
            <person name="Okwuonu G.O."/>
            <person name="Onwere C.G."/>
            <person name="Orozco G."/>
            <person name="Parra A."/>
            <person name="Patel S."/>
            <person name="Patil S."/>
            <person name="Perez A."/>
            <person name="Perez Y."/>
            <person name="Pham C."/>
            <person name="Primus E.L."/>
            <person name="Pu L.-L."/>
            <person name="Puazo M."/>
            <person name="Qin X."/>
            <person name="Quiroz J.B."/>
            <person name="Reese J."/>
            <person name="Richards S."/>
            <person name="Rives C.M."/>
            <person name="Robberts R."/>
            <person name="Ruiz S.J."/>
            <person name="Ruiz M.J."/>
            <person name="Santibanez J."/>
            <person name="Schneider B.W."/>
            <person name="Sisson I."/>
            <person name="Smith M."/>
            <person name="Sodergren E."/>
            <person name="Song X.-Z."/>
            <person name="Song B.B."/>
            <person name="Summersgill H."/>
            <person name="Thelus R."/>
            <person name="Thornton R.D."/>
            <person name="Trejos Z.Y."/>
            <person name="Usmani K."/>
            <person name="Vattathil S."/>
            <person name="Villasana D."/>
            <person name="Walker D.L."/>
            <person name="Wang S."/>
            <person name="Wang K."/>
            <person name="White C.S."/>
            <person name="Williams A.C."/>
            <person name="Williamson J."/>
            <person name="Wilson K."/>
            <person name="Woghiren I.O."/>
            <person name="Woodworth J.R."/>
            <person name="Worley K.C."/>
            <person name="Wright R.A."/>
            <person name="Wu W."/>
            <person name="Young L."/>
            <person name="Zhang L."/>
            <person name="Zhang J."/>
            <person name="Zhu Y."/>
            <person name="Muzny D.M."/>
            <person name="Weinstock G."/>
            <person name="Gibbs R.A."/>
        </authorList>
    </citation>
    <scope>NUCLEOTIDE SEQUENCE [LARGE SCALE GENOMIC DNA]</scope>
    <source>
        <strain evidence="2">LSR1</strain>
    </source>
</reference>
<dbReference type="EnsemblMetazoa" id="XM_029492759.1">
    <property type="protein sequence ID" value="XP_029348619.1"/>
    <property type="gene ID" value="LOC107885432"/>
</dbReference>
<accession>A0A8R2NUT9</accession>
<dbReference type="RefSeq" id="XP_029348619.1">
    <property type="nucleotide sequence ID" value="XM_029492759.1"/>
</dbReference>
<reference evidence="1" key="2">
    <citation type="submission" date="2022-06" db="UniProtKB">
        <authorList>
            <consortium name="EnsemblMetazoa"/>
        </authorList>
    </citation>
    <scope>IDENTIFICATION</scope>
</reference>
<dbReference type="GeneID" id="107885432"/>
<sequence length="196" mass="22618">MDGWMERNYLLRKRIGCDRPNFFVTNRGKIINQIYDYVSKTFGARLTASIFRRMVETSGRDHGDATSGAIAQALQHSVRTAGQYYRLTDAKEALRRNQNIQVVDHTAMVKSYVDKNFEDLFPLEPYHKFNPDDWLAKIKESVVYREYPSASIDLYYVDQLGDRGTFPASPRHPIISWTTSSALRTTPRLGTLEICR</sequence>
<organism evidence="1 2">
    <name type="scientific">Acyrthosiphon pisum</name>
    <name type="common">Pea aphid</name>
    <dbReference type="NCBI Taxonomy" id="7029"/>
    <lineage>
        <taxon>Eukaryota</taxon>
        <taxon>Metazoa</taxon>
        <taxon>Ecdysozoa</taxon>
        <taxon>Arthropoda</taxon>
        <taxon>Hexapoda</taxon>
        <taxon>Insecta</taxon>
        <taxon>Pterygota</taxon>
        <taxon>Neoptera</taxon>
        <taxon>Paraneoptera</taxon>
        <taxon>Hemiptera</taxon>
        <taxon>Sternorrhyncha</taxon>
        <taxon>Aphidomorpha</taxon>
        <taxon>Aphidoidea</taxon>
        <taxon>Aphididae</taxon>
        <taxon>Macrosiphini</taxon>
        <taxon>Acyrthosiphon</taxon>
    </lineage>
</organism>